<evidence type="ECO:0000256" key="4">
    <source>
        <dbReference type="ARBA" id="ARBA00023242"/>
    </source>
</evidence>
<dbReference type="Gene3D" id="1.20.272.10">
    <property type="match status" value="1"/>
</dbReference>
<name>A0AAN5CNJ1_9BILA</name>
<evidence type="ECO:0000256" key="2">
    <source>
        <dbReference type="ARBA" id="ARBA00005378"/>
    </source>
</evidence>
<evidence type="ECO:0008006" key="7">
    <source>
        <dbReference type="Google" id="ProtNLM"/>
    </source>
</evidence>
<dbReference type="CDD" id="cd00009">
    <property type="entry name" value="AAA"/>
    <property type="match status" value="1"/>
</dbReference>
<keyword evidence="3" id="KW-0235">DNA replication</keyword>
<dbReference type="PANTHER" id="PTHR11669">
    <property type="entry name" value="REPLICATION FACTOR C / DNA POLYMERASE III GAMMA-TAU SUBUNIT"/>
    <property type="match status" value="1"/>
</dbReference>
<dbReference type="SUPFAM" id="SSF52540">
    <property type="entry name" value="P-loop containing nucleoside triphosphate hydrolases"/>
    <property type="match status" value="1"/>
</dbReference>
<dbReference type="GO" id="GO:0003689">
    <property type="term" value="F:DNA clamp loader activity"/>
    <property type="evidence" value="ECO:0007669"/>
    <property type="project" value="TreeGrafter"/>
</dbReference>
<dbReference type="FunFam" id="3.40.50.300:FF:000136">
    <property type="entry name" value="Replication factor C subunit 5"/>
    <property type="match status" value="1"/>
</dbReference>
<evidence type="ECO:0000313" key="6">
    <source>
        <dbReference type="Proteomes" id="UP001328107"/>
    </source>
</evidence>
<dbReference type="InterPro" id="IPR008921">
    <property type="entry name" value="DNA_pol3_clamp-load_cplx_C"/>
</dbReference>
<dbReference type="GO" id="GO:0003677">
    <property type="term" value="F:DNA binding"/>
    <property type="evidence" value="ECO:0007669"/>
    <property type="project" value="InterPro"/>
</dbReference>
<dbReference type="Pfam" id="PF21960">
    <property type="entry name" value="RCF1-5-like_lid"/>
    <property type="match status" value="1"/>
</dbReference>
<comment type="similarity">
    <text evidence="2">Belongs to the activator 1 small subunits family.</text>
</comment>
<comment type="caution">
    <text evidence="5">The sequence shown here is derived from an EMBL/GenBank/DDBJ whole genome shotgun (WGS) entry which is preliminary data.</text>
</comment>
<reference evidence="6" key="1">
    <citation type="submission" date="2022-10" db="EMBL/GenBank/DDBJ databases">
        <title>Genome assembly of Pristionchus species.</title>
        <authorList>
            <person name="Yoshida K."/>
            <person name="Sommer R.J."/>
        </authorList>
    </citation>
    <scope>NUCLEOTIDE SEQUENCE [LARGE SCALE GENOMIC DNA]</scope>
    <source>
        <strain evidence="6">RS5460</strain>
    </source>
</reference>
<organism evidence="5 6">
    <name type="scientific">Pristionchus mayeri</name>
    <dbReference type="NCBI Taxonomy" id="1317129"/>
    <lineage>
        <taxon>Eukaryota</taxon>
        <taxon>Metazoa</taxon>
        <taxon>Ecdysozoa</taxon>
        <taxon>Nematoda</taxon>
        <taxon>Chromadorea</taxon>
        <taxon>Rhabditida</taxon>
        <taxon>Rhabditina</taxon>
        <taxon>Diplogasteromorpha</taxon>
        <taxon>Diplogasteroidea</taxon>
        <taxon>Neodiplogasteridae</taxon>
        <taxon>Pristionchus</taxon>
    </lineage>
</organism>
<dbReference type="GO" id="GO:0005634">
    <property type="term" value="C:nucleus"/>
    <property type="evidence" value="ECO:0007669"/>
    <property type="project" value="UniProtKB-SubCell"/>
</dbReference>
<sequence length="348" mass="39517">MTLWVDKYRPHDLASLSYHKEQAATLSSLVQRDDFPHLLVYGPSGAGKKTRVRCILRELYGEGVDIVRLHSMPFTTPSGKKLEVHTQESNYHIELTPSDVGIYDRVIVQDIIKQMAQTSQIDTTTQKTFKVVVLMEMDELSRDAQHALRRTMEKYSSNCRLILCGESLSRVIDPLRSRCMPIRVAAPSDQEIEFAISEVSKKEKFVLPPSVVKKITGMAKGNMRRALLTLEALNPAINPIKPNEEIPSIEWEKYLQETAVMIVRKQGAETLLNARNRLYEIISRCIPPHTIFIHLVRALLPQCPSSIRGEVLEAAAEYEHRLTKGQKTIFHLEAFVAAFMHIFATAKK</sequence>
<dbReference type="Gene3D" id="3.40.50.300">
    <property type="entry name" value="P-loop containing nucleotide triphosphate hydrolases"/>
    <property type="match status" value="1"/>
</dbReference>
<evidence type="ECO:0000256" key="3">
    <source>
        <dbReference type="ARBA" id="ARBA00022705"/>
    </source>
</evidence>
<keyword evidence="4" id="KW-0539">Nucleus</keyword>
<accession>A0AAN5CNJ1</accession>
<dbReference type="SUPFAM" id="SSF48019">
    <property type="entry name" value="post-AAA+ oligomerization domain-like"/>
    <property type="match status" value="1"/>
</dbReference>
<dbReference type="GO" id="GO:0005663">
    <property type="term" value="C:DNA replication factor C complex"/>
    <property type="evidence" value="ECO:0007669"/>
    <property type="project" value="TreeGrafter"/>
</dbReference>
<protein>
    <recommendedName>
        <fullName evidence="7">Rfc-3</fullName>
    </recommendedName>
</protein>
<dbReference type="InterPro" id="IPR050238">
    <property type="entry name" value="DNA_Rep/Repair_Clamp_Loader"/>
</dbReference>
<dbReference type="Pfam" id="PF13177">
    <property type="entry name" value="DNA_pol3_delta2"/>
    <property type="match status" value="1"/>
</dbReference>
<dbReference type="PANTHER" id="PTHR11669:SF1">
    <property type="entry name" value="REPLICATION FACTOR C SUBUNIT 3"/>
    <property type="match status" value="1"/>
</dbReference>
<evidence type="ECO:0000256" key="1">
    <source>
        <dbReference type="ARBA" id="ARBA00004123"/>
    </source>
</evidence>
<dbReference type="InterPro" id="IPR027417">
    <property type="entry name" value="P-loop_NTPase"/>
</dbReference>
<gene>
    <name evidence="5" type="ORF">PMAYCL1PPCAC_17900</name>
</gene>
<dbReference type="AlphaFoldDB" id="A0AAN5CNJ1"/>
<keyword evidence="6" id="KW-1185">Reference proteome</keyword>
<comment type="subcellular location">
    <subcellularLocation>
        <location evidence="1">Nucleus</location>
    </subcellularLocation>
</comment>
<dbReference type="FunFam" id="1.20.272.10:FF:000002">
    <property type="entry name" value="Replication factor C subunit 3"/>
    <property type="match status" value="1"/>
</dbReference>
<dbReference type="GO" id="GO:0006281">
    <property type="term" value="P:DNA repair"/>
    <property type="evidence" value="ECO:0007669"/>
    <property type="project" value="TreeGrafter"/>
</dbReference>
<dbReference type="Proteomes" id="UP001328107">
    <property type="component" value="Unassembled WGS sequence"/>
</dbReference>
<dbReference type="EMBL" id="BTRK01000004">
    <property type="protein sequence ID" value="GMR47705.1"/>
    <property type="molecule type" value="Genomic_DNA"/>
</dbReference>
<dbReference type="Gene3D" id="1.10.8.60">
    <property type="match status" value="1"/>
</dbReference>
<dbReference type="GO" id="GO:0006271">
    <property type="term" value="P:DNA strand elongation involved in DNA replication"/>
    <property type="evidence" value="ECO:0007669"/>
    <property type="project" value="UniProtKB-ARBA"/>
</dbReference>
<dbReference type="Pfam" id="PF22534">
    <property type="entry name" value="RFC_C"/>
    <property type="match status" value="1"/>
</dbReference>
<proteinExistence type="inferred from homology"/>
<evidence type="ECO:0000313" key="5">
    <source>
        <dbReference type="EMBL" id="GMR47705.1"/>
    </source>
</evidence>